<dbReference type="EMBL" id="RAVZ01000066">
    <property type="protein sequence ID" value="RKG89598.1"/>
    <property type="molecule type" value="Genomic_DNA"/>
</dbReference>
<reference evidence="4" key="1">
    <citation type="submission" date="2018-09" db="EMBL/GenBank/DDBJ databases">
        <authorList>
            <person name="Livingstone P.G."/>
            <person name="Whitworth D.E."/>
        </authorList>
    </citation>
    <scope>NUCLEOTIDE SEQUENCE [LARGE SCALE GENOMIC DNA]</scope>
    <source>
        <strain evidence="4">CA054A</strain>
    </source>
</reference>
<evidence type="ECO:0008006" key="5">
    <source>
        <dbReference type="Google" id="ProtNLM"/>
    </source>
</evidence>
<keyword evidence="2" id="KW-0732">Signal</keyword>
<evidence type="ECO:0000256" key="2">
    <source>
        <dbReference type="SAM" id="SignalP"/>
    </source>
</evidence>
<feature type="signal peptide" evidence="2">
    <location>
        <begin position="1"/>
        <end position="50"/>
    </location>
</feature>
<dbReference type="Pfam" id="PF03995">
    <property type="entry name" value="Inhibitor_I36"/>
    <property type="match status" value="1"/>
</dbReference>
<organism evidence="3 4">
    <name type="scientific">Corallococcus terminator</name>
    <dbReference type="NCBI Taxonomy" id="2316733"/>
    <lineage>
        <taxon>Bacteria</taxon>
        <taxon>Pseudomonadati</taxon>
        <taxon>Myxococcota</taxon>
        <taxon>Myxococcia</taxon>
        <taxon>Myxococcales</taxon>
        <taxon>Cystobacterineae</taxon>
        <taxon>Myxococcaceae</taxon>
        <taxon>Corallococcus</taxon>
    </lineage>
</organism>
<name>A0A3A8J3P2_9BACT</name>
<gene>
    <name evidence="3" type="ORF">D7V88_12450</name>
</gene>
<evidence type="ECO:0000256" key="1">
    <source>
        <dbReference type="SAM" id="MobiDB-lite"/>
    </source>
</evidence>
<keyword evidence="4" id="KW-1185">Reference proteome</keyword>
<feature type="region of interest" description="Disordered" evidence="1">
    <location>
        <begin position="1"/>
        <end position="26"/>
    </location>
</feature>
<dbReference type="Proteomes" id="UP000268094">
    <property type="component" value="Unassembled WGS sequence"/>
</dbReference>
<dbReference type="AlphaFoldDB" id="A0A3A8J3P2"/>
<protein>
    <recommendedName>
        <fullName evidence="5">Peptidase inhibitor family I36</fullName>
    </recommendedName>
</protein>
<comment type="caution">
    <text evidence="3">The sequence shown here is derived from an EMBL/GenBank/DDBJ whole genome shotgun (WGS) entry which is preliminary data.</text>
</comment>
<proteinExistence type="predicted"/>
<accession>A0A3A8J3P2</accession>
<feature type="chain" id="PRO_5017408265" description="Peptidase inhibitor family I36" evidence="2">
    <location>
        <begin position="51"/>
        <end position="145"/>
    </location>
</feature>
<evidence type="ECO:0000313" key="3">
    <source>
        <dbReference type="EMBL" id="RKG89598.1"/>
    </source>
</evidence>
<evidence type="ECO:0000313" key="4">
    <source>
        <dbReference type="Proteomes" id="UP000268094"/>
    </source>
</evidence>
<dbReference type="Gene3D" id="2.60.20.10">
    <property type="entry name" value="Crystallins"/>
    <property type="match status" value="1"/>
</dbReference>
<sequence length="145" mass="15266">MTGGGGAAMHGLKRTHTEGHSPRRQLPRSRILAAAAALAMTALLPAGVSAQDTDSPCPFPGTLCLFEGEDFTGEVFMVQAIDPVAGTCVNLPEHGWEGRANSVINTNGYTASLFFNEDCDGGPHPIDAHTSVSSLGYHPKSVWVY</sequence>